<evidence type="ECO:0000313" key="6">
    <source>
        <dbReference type="Proteomes" id="UP000580825"/>
    </source>
</evidence>
<keyword evidence="6" id="KW-1185">Reference proteome</keyword>
<dbReference type="CDD" id="cd07557">
    <property type="entry name" value="trimeric_dUTPase"/>
    <property type="match status" value="1"/>
</dbReference>
<keyword evidence="2" id="KW-0064">Aspartyl protease</keyword>
<dbReference type="PROSITE" id="PS50175">
    <property type="entry name" value="ASP_PROT_RETROV"/>
    <property type="match status" value="1"/>
</dbReference>
<evidence type="ECO:0000256" key="2">
    <source>
        <dbReference type="ARBA" id="ARBA00022750"/>
    </source>
</evidence>
<evidence type="ECO:0000256" key="3">
    <source>
        <dbReference type="ARBA" id="ARBA00022801"/>
    </source>
</evidence>
<dbReference type="PANTHER" id="PTHR19422">
    <property type="entry name" value="GAG RETROVIRAL POLYPROTEIN"/>
    <property type="match status" value="1"/>
</dbReference>
<dbReference type="PANTHER" id="PTHR19422:SF123">
    <property type="entry name" value="RT1 CLASS I, LOCUS CE15"/>
    <property type="match status" value="1"/>
</dbReference>
<dbReference type="SUPFAM" id="SSF51283">
    <property type="entry name" value="dUTPase-like"/>
    <property type="match status" value="1"/>
</dbReference>
<dbReference type="InterPro" id="IPR029054">
    <property type="entry name" value="dUTPase-like"/>
</dbReference>
<reference evidence="5 6" key="1">
    <citation type="submission" date="2019-09" db="EMBL/GenBank/DDBJ databases">
        <title>Bird 10,000 Genomes (B10K) Project - Family phase.</title>
        <authorList>
            <person name="Zhang G."/>
        </authorList>
    </citation>
    <scope>NUCLEOTIDE SEQUENCE [LARGE SCALE GENOMIC DNA]</scope>
    <source>
        <strain evidence="5">B10K-DU-002-46</strain>
        <tissue evidence="5">Muscle</tissue>
    </source>
</reference>
<feature type="non-terminal residue" evidence="5">
    <location>
        <position position="1"/>
    </location>
</feature>
<keyword evidence="1" id="KW-0645">Protease</keyword>
<dbReference type="InterPro" id="IPR036157">
    <property type="entry name" value="dUTPase-like_sf"/>
</dbReference>
<dbReference type="InterPro" id="IPR001995">
    <property type="entry name" value="Peptidase_A2_cat"/>
</dbReference>
<gene>
    <name evidence="5" type="primary">Ervk9_1</name>
    <name evidence="5" type="ORF">SCYSUP_R08874</name>
</gene>
<dbReference type="EMBL" id="VXBX01003760">
    <property type="protein sequence ID" value="NXP21344.1"/>
    <property type="molecule type" value="Genomic_DNA"/>
</dbReference>
<comment type="caution">
    <text evidence="5">The sequence shown here is derived from an EMBL/GenBank/DDBJ whole genome shotgun (WGS) entry which is preliminary data.</text>
</comment>
<sequence length="156" mass="16071">GSAGVDLALAESVSIQDTQVHVVPSTVSGPIGYGLSALLIGRSSSSKQGIFVLPGCIDADFTGVISIMIQCFLPPVHLPAGSKIAQLIPFKSAVPQVIDVARGNRGFGSTGPPQVAFCQTITQARPTQQVTITGPNDIKLTNVLMMLDTGADVTVV</sequence>
<dbReference type="InterPro" id="IPR033704">
    <property type="entry name" value="dUTPase_trimeric"/>
</dbReference>
<proteinExistence type="predicted"/>
<feature type="non-terminal residue" evidence="5">
    <location>
        <position position="156"/>
    </location>
</feature>
<dbReference type="Pfam" id="PF00692">
    <property type="entry name" value="dUTPase"/>
    <property type="match status" value="1"/>
</dbReference>
<dbReference type="Gene3D" id="2.70.40.10">
    <property type="match status" value="1"/>
</dbReference>
<dbReference type="GO" id="GO:0006508">
    <property type="term" value="P:proteolysis"/>
    <property type="evidence" value="ECO:0007669"/>
    <property type="project" value="UniProtKB-KW"/>
</dbReference>
<dbReference type="GO" id="GO:0004190">
    <property type="term" value="F:aspartic-type endopeptidase activity"/>
    <property type="evidence" value="ECO:0007669"/>
    <property type="project" value="UniProtKB-KW"/>
</dbReference>
<feature type="domain" description="Peptidase A2" evidence="4">
    <location>
        <begin position="143"/>
        <end position="156"/>
    </location>
</feature>
<dbReference type="InterPro" id="IPR051592">
    <property type="entry name" value="HERV-K_Pro_peptidase_A2"/>
</dbReference>
<evidence type="ECO:0000313" key="5">
    <source>
        <dbReference type="EMBL" id="NXP21344.1"/>
    </source>
</evidence>
<keyword evidence="3" id="KW-0378">Hydrolase</keyword>
<dbReference type="AlphaFoldDB" id="A0A7L1YK91"/>
<dbReference type="Proteomes" id="UP000580825">
    <property type="component" value="Unassembled WGS sequence"/>
</dbReference>
<evidence type="ECO:0000259" key="4">
    <source>
        <dbReference type="PROSITE" id="PS50175"/>
    </source>
</evidence>
<accession>A0A7L1YK91</accession>
<name>A0A7L1YK91_9PASS</name>
<evidence type="ECO:0000256" key="1">
    <source>
        <dbReference type="ARBA" id="ARBA00022670"/>
    </source>
</evidence>
<organism evidence="5 6">
    <name type="scientific">Scytalopus superciliaris</name>
    <dbReference type="NCBI Taxonomy" id="312124"/>
    <lineage>
        <taxon>Eukaryota</taxon>
        <taxon>Metazoa</taxon>
        <taxon>Chordata</taxon>
        <taxon>Craniata</taxon>
        <taxon>Vertebrata</taxon>
        <taxon>Euteleostomi</taxon>
        <taxon>Archelosauria</taxon>
        <taxon>Archosauria</taxon>
        <taxon>Dinosauria</taxon>
        <taxon>Saurischia</taxon>
        <taxon>Theropoda</taxon>
        <taxon>Coelurosauria</taxon>
        <taxon>Aves</taxon>
        <taxon>Neognathae</taxon>
        <taxon>Neoaves</taxon>
        <taxon>Telluraves</taxon>
        <taxon>Australaves</taxon>
        <taxon>Passeriformes</taxon>
        <taxon>Rhinocryptidae</taxon>
        <taxon>Scytalopus</taxon>
    </lineage>
</organism>
<protein>
    <submittedName>
        <fullName evidence="5">POK9 protein</fullName>
    </submittedName>
</protein>